<comment type="similarity">
    <text evidence="7">Belongs to the binding-protein-dependent transport system permease family.</text>
</comment>
<feature type="transmembrane region" description="Helical" evidence="7">
    <location>
        <begin position="235"/>
        <end position="261"/>
    </location>
</feature>
<name>A0A562MZK6_9HYPH</name>
<evidence type="ECO:0000256" key="4">
    <source>
        <dbReference type="ARBA" id="ARBA00022692"/>
    </source>
</evidence>
<dbReference type="PANTHER" id="PTHR43163:SF6">
    <property type="entry name" value="DIPEPTIDE TRANSPORT SYSTEM PERMEASE PROTEIN DPPB-RELATED"/>
    <property type="match status" value="1"/>
</dbReference>
<evidence type="ECO:0000256" key="3">
    <source>
        <dbReference type="ARBA" id="ARBA00022475"/>
    </source>
</evidence>
<feature type="transmembrane region" description="Helical" evidence="7">
    <location>
        <begin position="281"/>
        <end position="307"/>
    </location>
</feature>
<protein>
    <submittedName>
        <fullName evidence="9">Peptide/nickel transport system permease protein</fullName>
    </submittedName>
</protein>
<proteinExistence type="inferred from homology"/>
<gene>
    <name evidence="9" type="ORF">IQ26_06085</name>
</gene>
<comment type="caution">
    <text evidence="9">The sequence shown here is derived from an EMBL/GenBank/DDBJ whole genome shotgun (WGS) entry which is preliminary data.</text>
</comment>
<feature type="transmembrane region" description="Helical" evidence="7">
    <location>
        <begin position="134"/>
        <end position="161"/>
    </location>
</feature>
<dbReference type="GO" id="GO:0005886">
    <property type="term" value="C:plasma membrane"/>
    <property type="evidence" value="ECO:0007669"/>
    <property type="project" value="UniProtKB-SubCell"/>
</dbReference>
<dbReference type="Pfam" id="PF19300">
    <property type="entry name" value="BPD_transp_1_N"/>
    <property type="match status" value="1"/>
</dbReference>
<dbReference type="PANTHER" id="PTHR43163">
    <property type="entry name" value="DIPEPTIDE TRANSPORT SYSTEM PERMEASE PROTEIN DPPB-RELATED"/>
    <property type="match status" value="1"/>
</dbReference>
<evidence type="ECO:0000259" key="8">
    <source>
        <dbReference type="PROSITE" id="PS50928"/>
    </source>
</evidence>
<evidence type="ECO:0000256" key="7">
    <source>
        <dbReference type="RuleBase" id="RU363032"/>
    </source>
</evidence>
<dbReference type="Proteomes" id="UP000317122">
    <property type="component" value="Unassembled WGS sequence"/>
</dbReference>
<evidence type="ECO:0000256" key="2">
    <source>
        <dbReference type="ARBA" id="ARBA00022448"/>
    </source>
</evidence>
<keyword evidence="5 7" id="KW-1133">Transmembrane helix</keyword>
<reference evidence="9 10" key="1">
    <citation type="journal article" date="2015" name="Stand. Genomic Sci.">
        <title>Genomic Encyclopedia of Bacterial and Archaeal Type Strains, Phase III: the genomes of soil and plant-associated and newly described type strains.</title>
        <authorList>
            <person name="Whitman W.B."/>
            <person name="Woyke T."/>
            <person name="Klenk H.P."/>
            <person name="Zhou Y."/>
            <person name="Lilburn T.G."/>
            <person name="Beck B.J."/>
            <person name="De Vos P."/>
            <person name="Vandamme P."/>
            <person name="Eisen J.A."/>
            <person name="Garrity G."/>
            <person name="Hugenholtz P."/>
            <person name="Kyrpides N.C."/>
        </authorList>
    </citation>
    <scope>NUCLEOTIDE SEQUENCE [LARGE SCALE GENOMIC DNA]</scope>
    <source>
        <strain evidence="9 10">CGMCC 1.2546</strain>
    </source>
</reference>
<evidence type="ECO:0000256" key="6">
    <source>
        <dbReference type="ARBA" id="ARBA00023136"/>
    </source>
</evidence>
<feature type="transmembrane region" description="Helical" evidence="7">
    <location>
        <begin position="9"/>
        <end position="29"/>
    </location>
</feature>
<dbReference type="SUPFAM" id="SSF161098">
    <property type="entry name" value="MetI-like"/>
    <property type="match status" value="1"/>
</dbReference>
<evidence type="ECO:0000313" key="9">
    <source>
        <dbReference type="EMBL" id="TWI25352.1"/>
    </source>
</evidence>
<dbReference type="PROSITE" id="PS50928">
    <property type="entry name" value="ABC_TM1"/>
    <property type="match status" value="1"/>
</dbReference>
<dbReference type="GO" id="GO:0071916">
    <property type="term" value="F:dipeptide transmembrane transporter activity"/>
    <property type="evidence" value="ECO:0007669"/>
    <property type="project" value="TreeGrafter"/>
</dbReference>
<dbReference type="EMBL" id="VLKT01000051">
    <property type="protein sequence ID" value="TWI25352.1"/>
    <property type="molecule type" value="Genomic_DNA"/>
</dbReference>
<dbReference type="RefSeq" id="WP_145722082.1">
    <property type="nucleotide sequence ID" value="NZ_BSPF01000122.1"/>
</dbReference>
<comment type="subcellular location">
    <subcellularLocation>
        <location evidence="1 7">Cell membrane</location>
        <topology evidence="1 7">Multi-pass membrane protein</topology>
    </subcellularLocation>
</comment>
<dbReference type="Gene3D" id="1.10.3720.10">
    <property type="entry name" value="MetI-like"/>
    <property type="match status" value="1"/>
</dbReference>
<dbReference type="InterPro" id="IPR035906">
    <property type="entry name" value="MetI-like_sf"/>
</dbReference>
<evidence type="ECO:0000313" key="10">
    <source>
        <dbReference type="Proteomes" id="UP000317122"/>
    </source>
</evidence>
<evidence type="ECO:0000256" key="5">
    <source>
        <dbReference type="ARBA" id="ARBA00022989"/>
    </source>
</evidence>
<dbReference type="InterPro" id="IPR045621">
    <property type="entry name" value="BPD_transp_1_N"/>
</dbReference>
<dbReference type="CDD" id="cd06261">
    <property type="entry name" value="TM_PBP2"/>
    <property type="match status" value="1"/>
</dbReference>
<feature type="transmembrane region" description="Helical" evidence="7">
    <location>
        <begin position="99"/>
        <end position="122"/>
    </location>
</feature>
<dbReference type="AlphaFoldDB" id="A0A562MZK6"/>
<accession>A0A562MZK6</accession>
<keyword evidence="2 7" id="KW-0813">Transport</keyword>
<dbReference type="Pfam" id="PF00528">
    <property type="entry name" value="BPD_transp_1"/>
    <property type="match status" value="1"/>
</dbReference>
<keyword evidence="6 7" id="KW-0472">Membrane</keyword>
<feature type="domain" description="ABC transmembrane type-1" evidence="8">
    <location>
        <begin position="95"/>
        <end position="304"/>
    </location>
</feature>
<dbReference type="OrthoDB" id="9807402at2"/>
<organism evidence="9 10">
    <name type="scientific">Mesorhizobium tianshanense</name>
    <dbReference type="NCBI Taxonomy" id="39844"/>
    <lineage>
        <taxon>Bacteria</taxon>
        <taxon>Pseudomonadati</taxon>
        <taxon>Pseudomonadota</taxon>
        <taxon>Alphaproteobacteria</taxon>
        <taxon>Hyphomicrobiales</taxon>
        <taxon>Phyllobacteriaceae</taxon>
        <taxon>Mesorhizobium</taxon>
    </lineage>
</organism>
<evidence type="ECO:0000256" key="1">
    <source>
        <dbReference type="ARBA" id="ARBA00004651"/>
    </source>
</evidence>
<keyword evidence="4 7" id="KW-0812">Transmembrane</keyword>
<sequence length="313" mass="33547">MLRSILNRLLGMMVVMALVVTIVFVIVRVTPGDPAAVMLGPEATAADIAALRSKLGLDGSILEQFGRYVFDISQGNFGQSIFLGEPVTTALAQRAEPTFFLTVFSLVIATVIALPVGILSAYRRGSIFDQAATTIAMFAASVPSFWLGLLFIQFFAVKLGWFDTSGYGGPGASFADRLDHLVLPALALGLVSSALITRFTRASMLDVLNDDYVRTARSKGMSEWRVVLKHAFKNALIPILTVIGLTAALLISGAVVTETVFGLPGVGSLVVSAVLRRDYPVIQGALLVIAGLYVLVNFAIDMLYLAVDPRVRY</sequence>
<keyword evidence="10" id="KW-1185">Reference proteome</keyword>
<keyword evidence="3" id="KW-1003">Cell membrane</keyword>
<dbReference type="InterPro" id="IPR000515">
    <property type="entry name" value="MetI-like"/>
</dbReference>
<feature type="transmembrane region" description="Helical" evidence="7">
    <location>
        <begin position="181"/>
        <end position="199"/>
    </location>
</feature>